<dbReference type="GO" id="GO:0000398">
    <property type="term" value="P:mRNA splicing, via spliceosome"/>
    <property type="evidence" value="ECO:0007669"/>
    <property type="project" value="InterPro"/>
</dbReference>
<dbReference type="Pfam" id="PF18036">
    <property type="entry name" value="Ubiquitin_4"/>
    <property type="match status" value="1"/>
</dbReference>
<dbReference type="Proteomes" id="UP000797356">
    <property type="component" value="Chromosome 10"/>
</dbReference>
<evidence type="ECO:0000259" key="1">
    <source>
        <dbReference type="Pfam" id="PF18036"/>
    </source>
</evidence>
<accession>A0A8K0ILV6</accession>
<dbReference type="EMBL" id="CM017881">
    <property type="protein sequence ID" value="KAG1361957.1"/>
    <property type="molecule type" value="Genomic_DNA"/>
</dbReference>
<dbReference type="AlphaFoldDB" id="A0A8K0ILV6"/>
<organism evidence="2 3">
    <name type="scientific">Cocos nucifera</name>
    <name type="common">Coconut palm</name>
    <dbReference type="NCBI Taxonomy" id="13894"/>
    <lineage>
        <taxon>Eukaryota</taxon>
        <taxon>Viridiplantae</taxon>
        <taxon>Streptophyta</taxon>
        <taxon>Embryophyta</taxon>
        <taxon>Tracheophyta</taxon>
        <taxon>Spermatophyta</taxon>
        <taxon>Magnoliopsida</taxon>
        <taxon>Liliopsida</taxon>
        <taxon>Arecaceae</taxon>
        <taxon>Arecoideae</taxon>
        <taxon>Cocoseae</taxon>
        <taxon>Attaleinae</taxon>
        <taxon>Cocos</taxon>
    </lineage>
</organism>
<gene>
    <name evidence="2" type="ORF">COCNU_10G001760</name>
</gene>
<proteinExistence type="predicted"/>
<keyword evidence="3" id="KW-1185">Reference proteome</keyword>
<dbReference type="OrthoDB" id="72819at2759"/>
<dbReference type="InterPro" id="IPR039690">
    <property type="entry name" value="SNRNP25"/>
</dbReference>
<dbReference type="InterPro" id="IPR040610">
    <property type="entry name" value="SNRNP25_ubiquitin"/>
</dbReference>
<name>A0A8K0ILV6_COCNU</name>
<dbReference type="GO" id="GO:1990904">
    <property type="term" value="C:ribonucleoprotein complex"/>
    <property type="evidence" value="ECO:0007669"/>
    <property type="project" value="UniProtKB-KW"/>
</dbReference>
<dbReference type="CDD" id="cd17058">
    <property type="entry name" value="Ubl_SNRNP25"/>
    <property type="match status" value="1"/>
</dbReference>
<reference evidence="2" key="1">
    <citation type="journal article" date="2017" name="Gigascience">
        <title>The genome draft of coconut (Cocos nucifera).</title>
        <authorList>
            <person name="Xiao Y."/>
            <person name="Xu P."/>
            <person name="Fan H."/>
            <person name="Baudouin L."/>
            <person name="Xia W."/>
            <person name="Bocs S."/>
            <person name="Xu J."/>
            <person name="Li Q."/>
            <person name="Guo A."/>
            <person name="Zhou L."/>
            <person name="Li J."/>
            <person name="Wu Y."/>
            <person name="Ma Z."/>
            <person name="Armero A."/>
            <person name="Issali A.E."/>
            <person name="Liu N."/>
            <person name="Peng M."/>
            <person name="Yang Y."/>
        </authorList>
    </citation>
    <scope>NUCLEOTIDE SEQUENCE</scope>
    <source>
        <tissue evidence="2">Spear leaf of Hainan Tall coconut</tissue>
    </source>
</reference>
<evidence type="ECO:0000313" key="2">
    <source>
        <dbReference type="EMBL" id="KAG1361957.1"/>
    </source>
</evidence>
<dbReference type="SUPFAM" id="SSF54236">
    <property type="entry name" value="Ubiquitin-like"/>
    <property type="match status" value="1"/>
</dbReference>
<protein>
    <submittedName>
        <fullName evidence="2">Putative U11/U12 small nuclear ribonucleoprotein 25 kDa protein</fullName>
    </submittedName>
</protein>
<dbReference type="Gene3D" id="3.10.20.90">
    <property type="entry name" value="Phosphatidylinositol 3-kinase Catalytic Subunit, Chain A, domain 1"/>
    <property type="match status" value="1"/>
</dbReference>
<keyword evidence="2" id="KW-0687">Ribonucleoprotein</keyword>
<evidence type="ECO:0000313" key="3">
    <source>
        <dbReference type="Proteomes" id="UP000797356"/>
    </source>
</evidence>
<sequence>MDSGSRNEDVVGYNTTTAKKAVLQPMLSALLDDPILSDVPKKPSLADVDTLINLELGSAMKISVVKMDNTSFDVAVLNSATLKDLKLAIGKKINEIEQAQMGHRHISWRHIWANFCLVHHNEKLIDDNSLLRDYGLHSLINGKMMIFGTLFISYRKSFLQDRRLMEPWLWTLPLPELEASETPYSKFSKRNSRIHEMERQFGELVANWNPPSLLLEHSDIGDQDWFFWVFKVTLQSLTPTGAKPAQKACGVMEAVFLNTGGEAGIGSNFFFLVYFLKGAVESNLFLGFHMNDLKFIQWLILFQDPIHQFSVNPTDVAFVRADLSCLPVVTIIFE</sequence>
<feature type="domain" description="SNRNP25 ubiquitin-like" evidence="1">
    <location>
        <begin position="60"/>
        <end position="137"/>
    </location>
</feature>
<reference evidence="2" key="2">
    <citation type="submission" date="2019-07" db="EMBL/GenBank/DDBJ databases">
        <authorList>
            <person name="Yang Y."/>
            <person name="Bocs S."/>
            <person name="Baudouin L."/>
        </authorList>
    </citation>
    <scope>NUCLEOTIDE SEQUENCE</scope>
    <source>
        <tissue evidence="2">Spear leaf of Hainan Tall coconut</tissue>
    </source>
</reference>
<dbReference type="PANTHER" id="PTHR14942">
    <property type="entry name" value="U11/U12 SMALL NUCLEAR RIBONUCLEOPROTEIN 25 KDA PROTEIN"/>
    <property type="match status" value="1"/>
</dbReference>
<dbReference type="PANTHER" id="PTHR14942:SF0">
    <property type="entry name" value="U11_U12 SMALL NUCLEAR RIBONUCLEOPROTEIN 25 KDA PROTEIN"/>
    <property type="match status" value="1"/>
</dbReference>
<dbReference type="InterPro" id="IPR029071">
    <property type="entry name" value="Ubiquitin-like_domsf"/>
</dbReference>
<comment type="caution">
    <text evidence="2">The sequence shown here is derived from an EMBL/GenBank/DDBJ whole genome shotgun (WGS) entry which is preliminary data.</text>
</comment>